<feature type="transmembrane region" description="Helical" evidence="2">
    <location>
        <begin position="12"/>
        <end position="30"/>
    </location>
</feature>
<keyword evidence="2" id="KW-1133">Transmembrane helix</keyword>
<dbReference type="KEGG" id="euz:DVS28_b0591"/>
<dbReference type="Proteomes" id="UP000264006">
    <property type="component" value="Plasmid pEDY32-46I"/>
</dbReference>
<evidence type="ECO:0000256" key="1">
    <source>
        <dbReference type="SAM" id="MobiDB-lite"/>
    </source>
</evidence>
<feature type="compositionally biased region" description="Low complexity" evidence="1">
    <location>
        <begin position="1337"/>
        <end position="1352"/>
    </location>
</feature>
<feature type="compositionally biased region" description="Polar residues" evidence="1">
    <location>
        <begin position="1310"/>
        <end position="1330"/>
    </location>
</feature>
<feature type="compositionally biased region" description="Gly residues" evidence="1">
    <location>
        <begin position="779"/>
        <end position="799"/>
    </location>
</feature>
<feature type="compositionally biased region" description="Basic residues" evidence="1">
    <location>
        <begin position="740"/>
        <end position="751"/>
    </location>
</feature>
<feature type="transmembrane region" description="Helical" evidence="2">
    <location>
        <begin position="593"/>
        <end position="614"/>
    </location>
</feature>
<feature type="region of interest" description="Disordered" evidence="1">
    <location>
        <begin position="1310"/>
        <end position="1355"/>
    </location>
</feature>
<dbReference type="EMBL" id="CP031166">
    <property type="protein sequence ID" value="AXV10331.1"/>
    <property type="molecule type" value="Genomic_DNA"/>
</dbReference>
<keyword evidence="2" id="KW-0472">Membrane</keyword>
<feature type="compositionally biased region" description="Basic and acidic residues" evidence="1">
    <location>
        <begin position="1435"/>
        <end position="1467"/>
    </location>
</feature>
<name>A0A346Y784_9ACTN</name>
<proteinExistence type="predicted"/>
<keyword evidence="3" id="KW-0614">Plasmid</keyword>
<protein>
    <submittedName>
        <fullName evidence="3">Large tegument protein</fullName>
    </submittedName>
</protein>
<feature type="region of interest" description="Disordered" evidence="1">
    <location>
        <begin position="1378"/>
        <end position="1486"/>
    </location>
</feature>
<feature type="compositionally biased region" description="Gly residues" evidence="1">
    <location>
        <begin position="813"/>
        <end position="834"/>
    </location>
</feature>
<evidence type="ECO:0000313" key="4">
    <source>
        <dbReference type="Proteomes" id="UP000264006"/>
    </source>
</evidence>
<reference evidence="3 4" key="1">
    <citation type="submission" date="2018-09" db="EMBL/GenBank/DDBJ databases">
        <title>Complete genome sequence of Euzebya sp. DY32-46 isolated from seawater of Pacific Ocean.</title>
        <authorList>
            <person name="Xu L."/>
            <person name="Wu Y.-H."/>
            <person name="Xu X.-W."/>
        </authorList>
    </citation>
    <scope>NUCLEOTIDE SEQUENCE [LARGE SCALE GENOMIC DNA]</scope>
    <source>
        <strain evidence="3 4">DY32-46</strain>
        <plasmid evidence="4">pedy32-46i</plasmid>
    </source>
</reference>
<feature type="compositionally biased region" description="Basic and acidic residues" evidence="1">
    <location>
        <begin position="1393"/>
        <end position="1403"/>
    </location>
</feature>
<keyword evidence="2" id="KW-0812">Transmembrane</keyword>
<feature type="transmembrane region" description="Helical" evidence="2">
    <location>
        <begin position="535"/>
        <end position="554"/>
    </location>
</feature>
<organism evidence="3 4">
    <name type="scientific">Euzebya pacifica</name>
    <dbReference type="NCBI Taxonomy" id="1608957"/>
    <lineage>
        <taxon>Bacteria</taxon>
        <taxon>Bacillati</taxon>
        <taxon>Actinomycetota</taxon>
        <taxon>Nitriliruptoria</taxon>
        <taxon>Euzebyales</taxon>
    </lineage>
</organism>
<evidence type="ECO:0000256" key="2">
    <source>
        <dbReference type="SAM" id="Phobius"/>
    </source>
</evidence>
<feature type="region of interest" description="Disordered" evidence="1">
    <location>
        <begin position="728"/>
        <end position="859"/>
    </location>
</feature>
<feature type="transmembrane region" description="Helical" evidence="2">
    <location>
        <begin position="106"/>
        <end position="126"/>
    </location>
</feature>
<feature type="transmembrane region" description="Helical" evidence="2">
    <location>
        <begin position="81"/>
        <end position="99"/>
    </location>
</feature>
<keyword evidence="4" id="KW-1185">Reference proteome</keyword>
<feature type="transmembrane region" description="Helical" evidence="2">
    <location>
        <begin position="132"/>
        <end position="151"/>
    </location>
</feature>
<feature type="transmembrane region" description="Helical" evidence="2">
    <location>
        <begin position="560"/>
        <end position="581"/>
    </location>
</feature>
<sequence length="1486" mass="153461">MSRIKRVSATLCRAVVTAFLSLFILVWGAIPSWAQTAADNVARFCENGYDCMPAWRWQFSAGQFFTNFGLFDLGAVAGSSFPQFFYGIAQIIWIVVLWLMRQATSLNVLGFEGVLPFINAGFLAMYQVVEPWILPALLLFGLVSVTFRVFIKGSGGSGGGFFKQWLPSLMALSVLVAWAASIETSVEGLRGAADREFAIEDGFEVPTASPAWLVQRIGDFSDTAGNSLATSFLSTGLSGGQQPVIEGNLLDCSYYSDYLRELGGVSLDGQFDDVSTASIAQLMSVQWETTYLDSWIYAQFNNTSSGRRGYCRTLENFRRVPGAEQQAITVEVGRAYDGSFDGNQTFPGEVFTDDSGSEEPQDGTHIDPAVLSLLASNAHLRADWTTASSCLWLGPGAALPEGASDVGMFIGPNGWSVAPEWIAVGTNDTSGPNGGGDRPANADNREDLVKEWDGYCQSWWMTDGDDGDDAVEQRDRPLYITDGDQIYSHTDPARVGATDPQNVFHQDRAEVEAGLAHARQYWLGQNGHGLGNSTGGAFIAIVIAFVHLLVFGGAALGSIIAQFVVVIGAIFLPFFLAAMVWPSDKMRERGTKYFRLLLSAIFARFVFILILGLLTTMTGVFRALIEVWQNGGAIASFDTVQPELSGFLVFARIATDAPPDSFTGGLFAALPPLLAYFAIKQGAKQLGFGNPLSFKGASGFVRNVGKYATDPSTHTPGRLGQRLRRYADPLSPRSPLAVHKVARRARNRWKNRGGAAPDDKRGGSARGKHRGHAPNTKGGRPGNGTPGGPGGAGGPGAPGTPGAPGKPGPGGPGPTGQGGPGGLAGRLGTAGVGPTGAPVGRSGRRLVGPDGKPIPVGAGVDPSGNPVAGNALGFDPEAVVGDDDEYGRPQYYQKPDGTYERIPGLDEVDRAKAATKNLIAAAALRAVAGRGGRVLDGAQGLAQSFLDTGAGRALVRARGGAAGGFNWFGEKAGAIGEGVAAATNIGRLAKARIKDPITATAVGRFAWRNGARAAKTIGAFGVGTTLTAAGGSALVPGLAAVGLVYAGRKVVGRIAGRVPDATVAADEYLVAADGLPAGAVLGTDNPVLDFNAASELSAGAVPVGVAGPAPVAPEPVSAPSLGGQGSAWSAVPAIGGVSATSPSVAQVAGVVQVPESSVATTSTGAPVQPVTPVQQAPVQPVAPAPIQPAAPVQPAPVAQPAPVQPVAQPASVQPASAAQPVPVAQSAPAPAQPVVHTVVQSSTQSGGVDPAIAAVAAQVAQHAHVAATAAQGAEQSRLGAEQAQAGSVAAQNVATGAALGAAQSRLDTQVARNDSVSARNEAVQSSAESQQARDDALTASGTATASASSAGHSLRRAADEARYAEFAAAEATEERVASIEQHRALGDQQAAQRRADLRQHQRSTEAGQQRHVAGVRAAQEAHGDRVARQVAAAKEQGDKTIDEVKAANADHARATAERAADTERRVADASARPNSRRTPPSDPKSG</sequence>
<gene>
    <name evidence="3" type="ORF">DVS28_b0591</name>
</gene>
<accession>A0A346Y784</accession>
<geneLocation type="plasmid" evidence="4">
    <name>pedy32-46i</name>
</geneLocation>
<evidence type="ECO:0000313" key="3">
    <source>
        <dbReference type="EMBL" id="AXV10331.1"/>
    </source>
</evidence>